<organism evidence="1 2">
    <name type="scientific">Paramuricea clavata</name>
    <name type="common">Red gorgonian</name>
    <name type="synonym">Violescent sea-whip</name>
    <dbReference type="NCBI Taxonomy" id="317549"/>
    <lineage>
        <taxon>Eukaryota</taxon>
        <taxon>Metazoa</taxon>
        <taxon>Cnidaria</taxon>
        <taxon>Anthozoa</taxon>
        <taxon>Octocorallia</taxon>
        <taxon>Malacalcyonacea</taxon>
        <taxon>Plexauridae</taxon>
        <taxon>Paramuricea</taxon>
    </lineage>
</organism>
<protein>
    <submittedName>
        <fullName evidence="1">Uncharacterized protein</fullName>
    </submittedName>
</protein>
<evidence type="ECO:0000313" key="1">
    <source>
        <dbReference type="EMBL" id="CAB4018173.1"/>
    </source>
</evidence>
<gene>
    <name evidence="1" type="ORF">PACLA_8A058130</name>
</gene>
<dbReference type="AlphaFoldDB" id="A0A6S7ILA7"/>
<sequence length="242" mass="27688">MSEKVAWFKDCIAKIKSHDQSQKVDQANELISLQKEIETLKEKQQSEMSDLLTKLAEVQTSSKNAETTNVTTDIKNTTKGCMKPDDSVNASFLRREFKISGHIRERLKRGYSENETVDAVIRAISLHSSLRSYVETLKDLSLAKLRKILRVHYPEKSASELYQTLATIFQDPKETPQQFLLRSLDLRNKVGFASKESDCEVQYDEPLIQKTFMKSFETGLRDDILAANLRPILRLPSLSDED</sequence>
<accession>A0A6S7ILA7</accession>
<reference evidence="1" key="1">
    <citation type="submission" date="2020-04" db="EMBL/GenBank/DDBJ databases">
        <authorList>
            <person name="Alioto T."/>
            <person name="Alioto T."/>
            <person name="Gomez Garrido J."/>
        </authorList>
    </citation>
    <scope>NUCLEOTIDE SEQUENCE</scope>
    <source>
        <strain evidence="1">A484AB</strain>
    </source>
</reference>
<dbReference type="OrthoDB" id="10068084at2759"/>
<dbReference type="EMBL" id="CACRXK020009885">
    <property type="protein sequence ID" value="CAB4018173.1"/>
    <property type="molecule type" value="Genomic_DNA"/>
</dbReference>
<proteinExistence type="predicted"/>
<evidence type="ECO:0000313" key="2">
    <source>
        <dbReference type="Proteomes" id="UP001152795"/>
    </source>
</evidence>
<keyword evidence="2" id="KW-1185">Reference proteome</keyword>
<name>A0A6S7ILA7_PARCT</name>
<comment type="caution">
    <text evidence="1">The sequence shown here is derived from an EMBL/GenBank/DDBJ whole genome shotgun (WGS) entry which is preliminary data.</text>
</comment>
<dbReference type="Proteomes" id="UP001152795">
    <property type="component" value="Unassembled WGS sequence"/>
</dbReference>